<protein>
    <submittedName>
        <fullName evidence="1">Uncharacterized protein</fullName>
    </submittedName>
</protein>
<reference evidence="1 2" key="1">
    <citation type="submission" date="2020-09" db="EMBL/GenBank/DDBJ databases">
        <title>De no assembly of potato wild relative species, Solanum commersonii.</title>
        <authorList>
            <person name="Cho K."/>
        </authorList>
    </citation>
    <scope>NUCLEOTIDE SEQUENCE [LARGE SCALE GENOMIC DNA]</scope>
    <source>
        <strain evidence="1">LZ3.2</strain>
        <tissue evidence="1">Leaf</tissue>
    </source>
</reference>
<accession>A0A9J5WHS5</accession>
<dbReference type="EMBL" id="JACXVP010000011">
    <property type="protein sequence ID" value="KAG5574780.1"/>
    <property type="molecule type" value="Genomic_DNA"/>
</dbReference>
<evidence type="ECO:0000313" key="2">
    <source>
        <dbReference type="Proteomes" id="UP000824120"/>
    </source>
</evidence>
<name>A0A9J5WHS5_SOLCO</name>
<evidence type="ECO:0000313" key="1">
    <source>
        <dbReference type="EMBL" id="KAG5574780.1"/>
    </source>
</evidence>
<proteinExistence type="predicted"/>
<dbReference type="AlphaFoldDB" id="A0A9J5WHS5"/>
<organism evidence="1 2">
    <name type="scientific">Solanum commersonii</name>
    <name type="common">Commerson's wild potato</name>
    <name type="synonym">Commerson's nightshade</name>
    <dbReference type="NCBI Taxonomy" id="4109"/>
    <lineage>
        <taxon>Eukaryota</taxon>
        <taxon>Viridiplantae</taxon>
        <taxon>Streptophyta</taxon>
        <taxon>Embryophyta</taxon>
        <taxon>Tracheophyta</taxon>
        <taxon>Spermatophyta</taxon>
        <taxon>Magnoliopsida</taxon>
        <taxon>eudicotyledons</taxon>
        <taxon>Gunneridae</taxon>
        <taxon>Pentapetalae</taxon>
        <taxon>asterids</taxon>
        <taxon>lamiids</taxon>
        <taxon>Solanales</taxon>
        <taxon>Solanaceae</taxon>
        <taxon>Solanoideae</taxon>
        <taxon>Solaneae</taxon>
        <taxon>Solanum</taxon>
    </lineage>
</organism>
<comment type="caution">
    <text evidence="1">The sequence shown here is derived from an EMBL/GenBank/DDBJ whole genome shotgun (WGS) entry which is preliminary data.</text>
</comment>
<dbReference type="Proteomes" id="UP000824120">
    <property type="component" value="Chromosome 11"/>
</dbReference>
<sequence length="66" mass="7192">MNPRYLEYVQSESIGMIGVYLVVKEDMVSYFTIAQNSLVGLHLHLGIVFATLEGASSLSGLTNISN</sequence>
<keyword evidence="2" id="KW-1185">Reference proteome</keyword>
<gene>
    <name evidence="1" type="ORF">H5410_054914</name>
</gene>